<evidence type="ECO:0000313" key="2">
    <source>
        <dbReference type="EMBL" id="MBY0095743.1"/>
    </source>
</evidence>
<protein>
    <submittedName>
        <fullName evidence="2">Uncharacterized protein</fullName>
    </submittedName>
</protein>
<evidence type="ECO:0000313" key="3">
    <source>
        <dbReference type="Proteomes" id="UP000769780"/>
    </source>
</evidence>
<dbReference type="InterPro" id="IPR053824">
    <property type="entry name" value="DUF7010"/>
</dbReference>
<sequence>MTKTLGDLQSEIISESKKGYPILLSGSMVFLIFTFLPFLLPMDIVYLVWIFGLAVIFPFGLLLGKLLGVNLLSTNNPLGTLGGVVAFPQAFFIPVFILVYQNIPQYLPFTIGLLGGSHFLPYMWIYKSKAYLFVTFATCLASLFIGGWVVDQAFTLVPLAIFLIYGMAVFFILKELKKDTPIQNTLST</sequence>
<organism evidence="2 3">
    <name type="scientific">Mesobacillus maritimus</name>
    <dbReference type="NCBI Taxonomy" id="1643336"/>
    <lineage>
        <taxon>Bacteria</taxon>
        <taxon>Bacillati</taxon>
        <taxon>Bacillota</taxon>
        <taxon>Bacilli</taxon>
        <taxon>Bacillales</taxon>
        <taxon>Bacillaceae</taxon>
        <taxon>Mesobacillus</taxon>
    </lineage>
</organism>
<dbReference type="Pfam" id="PF22765">
    <property type="entry name" value="DUF7010"/>
    <property type="match status" value="1"/>
</dbReference>
<gene>
    <name evidence="2" type="ORF">H0185_02775</name>
</gene>
<feature type="transmembrane region" description="Helical" evidence="1">
    <location>
        <begin position="131"/>
        <end position="150"/>
    </location>
</feature>
<comment type="caution">
    <text evidence="2">The sequence shown here is derived from an EMBL/GenBank/DDBJ whole genome shotgun (WGS) entry which is preliminary data.</text>
</comment>
<keyword evidence="1" id="KW-1133">Transmembrane helix</keyword>
<proteinExistence type="predicted"/>
<reference evidence="2 3" key="1">
    <citation type="submission" date="2020-07" db="EMBL/GenBank/DDBJ databases">
        <title>Fungal Genomes of the International Space Station.</title>
        <authorList>
            <person name="Seuylemezian A."/>
            <person name="Singh N.K."/>
            <person name="Wood J."/>
            <person name="Venkateswaran K."/>
        </authorList>
    </citation>
    <scope>NUCLEOTIDE SEQUENCE [LARGE SCALE GENOMIC DNA]</scope>
    <source>
        <strain evidence="2 3">PL-B2</strain>
    </source>
</reference>
<keyword evidence="3" id="KW-1185">Reference proteome</keyword>
<evidence type="ECO:0000256" key="1">
    <source>
        <dbReference type="SAM" id="Phobius"/>
    </source>
</evidence>
<keyword evidence="1" id="KW-0472">Membrane</keyword>
<name>A0ABS7K0G6_9BACI</name>
<dbReference type="EMBL" id="JACWFH010000006">
    <property type="protein sequence ID" value="MBY0095743.1"/>
    <property type="molecule type" value="Genomic_DNA"/>
</dbReference>
<feature type="transmembrane region" description="Helical" evidence="1">
    <location>
        <begin position="78"/>
        <end position="100"/>
    </location>
</feature>
<feature type="transmembrane region" description="Helical" evidence="1">
    <location>
        <begin position="156"/>
        <end position="173"/>
    </location>
</feature>
<dbReference type="Proteomes" id="UP000769780">
    <property type="component" value="Unassembled WGS sequence"/>
</dbReference>
<feature type="transmembrane region" description="Helical" evidence="1">
    <location>
        <begin position="46"/>
        <end position="66"/>
    </location>
</feature>
<accession>A0ABS7K0G6</accession>
<feature type="transmembrane region" description="Helical" evidence="1">
    <location>
        <begin position="20"/>
        <end position="40"/>
    </location>
</feature>
<keyword evidence="1" id="KW-0812">Transmembrane</keyword>
<dbReference type="RefSeq" id="WP_221870995.1">
    <property type="nucleotide sequence ID" value="NZ_JACWFH010000006.1"/>
</dbReference>
<feature type="transmembrane region" description="Helical" evidence="1">
    <location>
        <begin position="106"/>
        <end position="124"/>
    </location>
</feature>